<comment type="similarity">
    <text evidence="1">Belongs to the FGGY kinase family.</text>
</comment>
<dbReference type="EMBL" id="JBHSNY010000001">
    <property type="protein sequence ID" value="MFC5632628.1"/>
    <property type="molecule type" value="Genomic_DNA"/>
</dbReference>
<evidence type="ECO:0000259" key="7">
    <source>
        <dbReference type="Pfam" id="PF02782"/>
    </source>
</evidence>
<dbReference type="Pfam" id="PF02782">
    <property type="entry name" value="FGGY_C"/>
    <property type="match status" value="1"/>
</dbReference>
<name>A0ABW0UHE6_9ACTN</name>
<dbReference type="GO" id="GO:0016301">
    <property type="term" value="F:kinase activity"/>
    <property type="evidence" value="ECO:0007669"/>
    <property type="project" value="UniProtKB-KW"/>
</dbReference>
<feature type="domain" description="Carbohydrate kinase FGGY C-terminal" evidence="7">
    <location>
        <begin position="261"/>
        <end position="438"/>
    </location>
</feature>
<dbReference type="InterPro" id="IPR018484">
    <property type="entry name" value="FGGY_N"/>
</dbReference>
<dbReference type="PANTHER" id="PTHR43095:SF5">
    <property type="entry name" value="XYLULOSE KINASE"/>
    <property type="match status" value="1"/>
</dbReference>
<dbReference type="Gene3D" id="3.30.420.40">
    <property type="match status" value="2"/>
</dbReference>
<keyword evidence="4 8" id="KW-0418">Kinase</keyword>
<dbReference type="Pfam" id="PF00370">
    <property type="entry name" value="FGGY_N"/>
    <property type="match status" value="1"/>
</dbReference>
<evidence type="ECO:0000313" key="8">
    <source>
        <dbReference type="EMBL" id="MFC5632628.1"/>
    </source>
</evidence>
<dbReference type="CDD" id="cd07783">
    <property type="entry name" value="ASKHA_NBD_FGGY_SePSK_AtXK1-like"/>
    <property type="match status" value="1"/>
</dbReference>
<protein>
    <submittedName>
        <fullName evidence="8">FGGY-family carbohydrate kinase</fullName>
        <ecNumber evidence="8">2.7.1.-</ecNumber>
    </submittedName>
</protein>
<evidence type="ECO:0000256" key="2">
    <source>
        <dbReference type="ARBA" id="ARBA00022629"/>
    </source>
</evidence>
<evidence type="ECO:0000256" key="4">
    <source>
        <dbReference type="ARBA" id="ARBA00022777"/>
    </source>
</evidence>
<evidence type="ECO:0000313" key="9">
    <source>
        <dbReference type="Proteomes" id="UP001596154"/>
    </source>
</evidence>
<dbReference type="SUPFAM" id="SSF53067">
    <property type="entry name" value="Actin-like ATPase domain"/>
    <property type="match status" value="2"/>
</dbReference>
<dbReference type="Proteomes" id="UP001596154">
    <property type="component" value="Unassembled WGS sequence"/>
</dbReference>
<evidence type="ECO:0000256" key="5">
    <source>
        <dbReference type="SAM" id="MobiDB-lite"/>
    </source>
</evidence>
<accession>A0ABW0UHE6</accession>
<dbReference type="InterPro" id="IPR050406">
    <property type="entry name" value="FGGY_Carb_Kinase"/>
</dbReference>
<feature type="compositionally biased region" description="Low complexity" evidence="5">
    <location>
        <begin position="517"/>
        <end position="535"/>
    </location>
</feature>
<dbReference type="PANTHER" id="PTHR43095">
    <property type="entry name" value="SUGAR KINASE"/>
    <property type="match status" value="1"/>
</dbReference>
<reference evidence="9" key="1">
    <citation type="journal article" date="2019" name="Int. J. Syst. Evol. Microbiol.">
        <title>The Global Catalogue of Microorganisms (GCM) 10K type strain sequencing project: providing services to taxonomists for standard genome sequencing and annotation.</title>
        <authorList>
            <consortium name="The Broad Institute Genomics Platform"/>
            <consortium name="The Broad Institute Genome Sequencing Center for Infectious Disease"/>
            <person name="Wu L."/>
            <person name="Ma J."/>
        </authorList>
    </citation>
    <scope>NUCLEOTIDE SEQUENCE [LARGE SCALE GENOMIC DNA]</scope>
    <source>
        <strain evidence="9">CGMCC 4.7248</strain>
    </source>
</reference>
<dbReference type="InterPro" id="IPR018485">
    <property type="entry name" value="FGGY_C"/>
</dbReference>
<comment type="caution">
    <text evidence="8">The sequence shown here is derived from an EMBL/GenBank/DDBJ whole genome shotgun (WGS) entry which is preliminary data.</text>
</comment>
<organism evidence="8 9">
    <name type="scientific">Streptomyces bullii</name>
    <dbReference type="NCBI Taxonomy" id="349910"/>
    <lineage>
        <taxon>Bacteria</taxon>
        <taxon>Bacillati</taxon>
        <taxon>Actinomycetota</taxon>
        <taxon>Actinomycetes</taxon>
        <taxon>Kitasatosporales</taxon>
        <taxon>Streptomycetaceae</taxon>
        <taxon>Streptomyces</taxon>
    </lineage>
</organism>
<gene>
    <name evidence="8" type="ORF">ACFPZJ_02255</name>
</gene>
<feature type="region of interest" description="Disordered" evidence="5">
    <location>
        <begin position="445"/>
        <end position="535"/>
    </location>
</feature>
<proteinExistence type="inferred from homology"/>
<keyword evidence="2" id="KW-0119">Carbohydrate metabolism</keyword>
<feature type="domain" description="Carbohydrate kinase FGGY N-terminal" evidence="6">
    <location>
        <begin position="11"/>
        <end position="250"/>
    </location>
</feature>
<evidence type="ECO:0000256" key="1">
    <source>
        <dbReference type="ARBA" id="ARBA00009156"/>
    </source>
</evidence>
<keyword evidence="9" id="KW-1185">Reference proteome</keyword>
<dbReference type="EC" id="2.7.1.-" evidence="8"/>
<keyword evidence="2" id="KW-0859">Xylose metabolism</keyword>
<dbReference type="InterPro" id="IPR043129">
    <property type="entry name" value="ATPase_NBD"/>
</dbReference>
<feature type="compositionally biased region" description="Low complexity" evidence="5">
    <location>
        <begin position="445"/>
        <end position="465"/>
    </location>
</feature>
<evidence type="ECO:0000256" key="3">
    <source>
        <dbReference type="ARBA" id="ARBA00022679"/>
    </source>
</evidence>
<dbReference type="RefSeq" id="WP_381016360.1">
    <property type="nucleotide sequence ID" value="NZ_JBHSNY010000001.1"/>
</dbReference>
<sequence>MADEGFGGEAWLGVDLGTQSVRVLLVTSDGTLLGAGSAPLRGRRDGIRHEQDPGQWWEALCTASHCALGRAAGVRIGGLAVCGTSGTVLLTDGAGHPVSPALMYDDGRAAAEAARARRAGLAVQDTWALPKALWLVREYGGEVRAGGPGERAYGSRLRLAHQPDLIVARLTGKPPPADSSHALKTGYDLERDVWPEAVLTGLGLPDGLLPDVVRPGTRLGEVVPAAGAATGIPAGTPVIAGMTDGCAAQIASGALRPGAWNAVLGTTLVLKGAARDPVRDPTGVVYNHRAPDGTWLPGGASSVGAGALSAAFPEADPAVMDARAAAFEPSGALAYPLVSPGERFPFLAPDATPLLLGEPADDADRWAALLQGVGLAERLCLDYLHHLGAPLDGPLTFTGGAARSTYWNQLRTDILGRPARVPEQTEPALGMAALAAYGVRAARNADTEGGPAAGAAPGKGAIGHADAARGDTGASGARVPCGTDAGGNGGTAGREDGAASDVRASGGTDAEGGTPGRGASLAPPGAASGRRAAAPGAATAGDATVATAAGTGPGAGASQAAVPGAGATSRAAAAPTLADIAERMVRVRTVLSPRPDRTARFAEPYARLVDALESRGWLPAPVAAHARTRLDLDTTES</sequence>
<keyword evidence="3 8" id="KW-0808">Transferase</keyword>
<evidence type="ECO:0000259" key="6">
    <source>
        <dbReference type="Pfam" id="PF00370"/>
    </source>
</evidence>